<dbReference type="AlphaFoldDB" id="A0A6G0Y7K8"/>
<name>A0A6G0Y7K8_APHCR</name>
<gene>
    <name evidence="2" type="ORF">FWK35_00019586</name>
</gene>
<dbReference type="Pfam" id="PF13843">
    <property type="entry name" value="DDE_Tnp_1_7"/>
    <property type="match status" value="1"/>
</dbReference>
<dbReference type="EMBL" id="VUJU01005647">
    <property type="protein sequence ID" value="KAF0750671.1"/>
    <property type="molecule type" value="Genomic_DNA"/>
</dbReference>
<dbReference type="Proteomes" id="UP000478052">
    <property type="component" value="Unassembled WGS sequence"/>
</dbReference>
<reference evidence="2 3" key="1">
    <citation type="submission" date="2019-08" db="EMBL/GenBank/DDBJ databases">
        <title>Whole genome of Aphis craccivora.</title>
        <authorList>
            <person name="Voronova N.V."/>
            <person name="Shulinski R.S."/>
            <person name="Bandarenka Y.V."/>
            <person name="Zhorov D.G."/>
            <person name="Warner D."/>
        </authorList>
    </citation>
    <scope>NUCLEOTIDE SEQUENCE [LARGE SCALE GENOMIC DNA]</scope>
    <source>
        <strain evidence="2">180601</strain>
        <tissue evidence="2">Whole Body</tissue>
    </source>
</reference>
<dbReference type="PANTHER" id="PTHR46599">
    <property type="entry name" value="PIGGYBAC TRANSPOSABLE ELEMENT-DERIVED PROTEIN 4"/>
    <property type="match status" value="1"/>
</dbReference>
<keyword evidence="3" id="KW-1185">Reference proteome</keyword>
<evidence type="ECO:0000259" key="1">
    <source>
        <dbReference type="Pfam" id="PF13843"/>
    </source>
</evidence>
<dbReference type="InterPro" id="IPR029526">
    <property type="entry name" value="PGBD"/>
</dbReference>
<protein>
    <submittedName>
        <fullName evidence="2">PiggyBac transposable element-derived protein 4-like</fullName>
    </submittedName>
</protein>
<dbReference type="PANTHER" id="PTHR46599:SF3">
    <property type="entry name" value="PIGGYBAC TRANSPOSABLE ELEMENT-DERIVED PROTEIN 4"/>
    <property type="match status" value="1"/>
</dbReference>
<evidence type="ECO:0000313" key="3">
    <source>
        <dbReference type="Proteomes" id="UP000478052"/>
    </source>
</evidence>
<proteinExistence type="predicted"/>
<organism evidence="2 3">
    <name type="scientific">Aphis craccivora</name>
    <name type="common">Cowpea aphid</name>
    <dbReference type="NCBI Taxonomy" id="307492"/>
    <lineage>
        <taxon>Eukaryota</taxon>
        <taxon>Metazoa</taxon>
        <taxon>Ecdysozoa</taxon>
        <taxon>Arthropoda</taxon>
        <taxon>Hexapoda</taxon>
        <taxon>Insecta</taxon>
        <taxon>Pterygota</taxon>
        <taxon>Neoptera</taxon>
        <taxon>Paraneoptera</taxon>
        <taxon>Hemiptera</taxon>
        <taxon>Sternorrhyncha</taxon>
        <taxon>Aphidomorpha</taxon>
        <taxon>Aphidoidea</taxon>
        <taxon>Aphididae</taxon>
        <taxon>Aphidini</taxon>
        <taxon>Aphis</taxon>
        <taxon>Aphis</taxon>
    </lineage>
</organism>
<dbReference type="OrthoDB" id="6628858at2759"/>
<feature type="domain" description="PiggyBac transposable element-derived protein" evidence="1">
    <location>
        <begin position="57"/>
        <end position="184"/>
    </location>
</feature>
<sequence>MNEIYEPSKNLSLDESIVLWHGRLVFRQYIKNKRHKYGVKLYMLTEPTGLVQKVLIYSGQGTDVSLSQSHTDVDLAHKLLEKKTYCTGTLRSHRKKNPTDVIKKKLNTGESISKYKKDGVCVTKWKNRREVLTISSEYNGELIEATNRRGNVKLKPNQIVQYNKFMSGVDRQDQMMAYYPCEPSRRRVSPVSTHSRPYVVSARRRGHCAVNTSGAQRVKKR</sequence>
<evidence type="ECO:0000313" key="2">
    <source>
        <dbReference type="EMBL" id="KAF0750671.1"/>
    </source>
</evidence>
<comment type="caution">
    <text evidence="2">The sequence shown here is derived from an EMBL/GenBank/DDBJ whole genome shotgun (WGS) entry which is preliminary data.</text>
</comment>
<accession>A0A6G0Y7K8</accession>